<keyword evidence="14" id="KW-1185">Reference proteome</keyword>
<keyword evidence="7" id="KW-0010">Activator</keyword>
<keyword evidence="4" id="KW-0862">Zinc</keyword>
<evidence type="ECO:0000256" key="5">
    <source>
        <dbReference type="ARBA" id="ARBA00023015"/>
    </source>
</evidence>
<proteinExistence type="inferred from homology"/>
<dbReference type="GO" id="GO:0005634">
    <property type="term" value="C:nucleus"/>
    <property type="evidence" value="ECO:0007669"/>
    <property type="project" value="TreeGrafter"/>
</dbReference>
<keyword evidence="9" id="KW-0539">Nucleus</keyword>
<accession>A0AAV8TBE0</accession>
<evidence type="ECO:0000256" key="9">
    <source>
        <dbReference type="ARBA" id="ARBA00023242"/>
    </source>
</evidence>
<sequence>METLHTAEAAGNRFMDDLLDFASDIGEEDDDEMDRRPGGKPLPSRAPASFNVFEPHHLKSSLPEFVEEELEWISNKDAFPALETFVGILSDHPGSLPDNHSPFSVLDNSVTSSTSTSTTSNSANSTTAGGCSSIITSYCGSLRVPVKARSKRHRRRRHNLLQGQQNWWGKENQKSSKPGVRVSTMGRKCQHCGVEKTPQWRAGPLGPKTLCNACGVRYKSGRLVPEYRPASSPTFCNELHSNSHRKVLEMRKQKQMTGLMVVKPMDKG</sequence>
<dbReference type="SMART" id="SM00401">
    <property type="entry name" value="ZnF_GATA"/>
    <property type="match status" value="1"/>
</dbReference>
<keyword evidence="2" id="KW-0479">Metal-binding</keyword>
<evidence type="ECO:0000256" key="3">
    <source>
        <dbReference type="ARBA" id="ARBA00022771"/>
    </source>
</evidence>
<keyword evidence="3 10" id="KW-0863">Zinc-finger</keyword>
<dbReference type="InterPro" id="IPR013088">
    <property type="entry name" value="Znf_NHR/GATA"/>
</dbReference>
<evidence type="ECO:0000313" key="13">
    <source>
        <dbReference type="EMBL" id="KAJ8763948.1"/>
    </source>
</evidence>
<feature type="domain" description="GATA-type" evidence="12">
    <location>
        <begin position="183"/>
        <end position="219"/>
    </location>
</feature>
<evidence type="ECO:0000256" key="4">
    <source>
        <dbReference type="ARBA" id="ARBA00022833"/>
    </source>
</evidence>
<feature type="region of interest" description="Disordered" evidence="11">
    <location>
        <begin position="23"/>
        <end position="44"/>
    </location>
</feature>
<evidence type="ECO:0000256" key="10">
    <source>
        <dbReference type="PROSITE-ProRule" id="PRU00094"/>
    </source>
</evidence>
<evidence type="ECO:0000256" key="11">
    <source>
        <dbReference type="SAM" id="MobiDB-lite"/>
    </source>
</evidence>
<gene>
    <name evidence="13" type="ORF">K2173_003730</name>
</gene>
<name>A0AAV8TBE0_9ROSI</name>
<dbReference type="AlphaFoldDB" id="A0AAV8TBE0"/>
<evidence type="ECO:0000256" key="1">
    <source>
        <dbReference type="ARBA" id="ARBA00005694"/>
    </source>
</evidence>
<comment type="caution">
    <text evidence="13">The sequence shown here is derived from an EMBL/GenBank/DDBJ whole genome shotgun (WGS) entry which is preliminary data.</text>
</comment>
<evidence type="ECO:0000256" key="8">
    <source>
        <dbReference type="ARBA" id="ARBA00023163"/>
    </source>
</evidence>
<keyword evidence="5" id="KW-0805">Transcription regulation</keyword>
<comment type="similarity">
    <text evidence="1">Belongs to the type IV zinc-finger family. Class A subfamily.</text>
</comment>
<dbReference type="PROSITE" id="PS00344">
    <property type="entry name" value="GATA_ZN_FINGER_1"/>
    <property type="match status" value="1"/>
</dbReference>
<feature type="region of interest" description="Disordered" evidence="11">
    <location>
        <begin position="100"/>
        <end position="128"/>
    </location>
</feature>
<dbReference type="SUPFAM" id="SSF57716">
    <property type="entry name" value="Glucocorticoid receptor-like (DNA-binding domain)"/>
    <property type="match status" value="1"/>
</dbReference>
<dbReference type="GO" id="GO:0030154">
    <property type="term" value="P:cell differentiation"/>
    <property type="evidence" value="ECO:0007669"/>
    <property type="project" value="TreeGrafter"/>
</dbReference>
<evidence type="ECO:0000313" key="14">
    <source>
        <dbReference type="Proteomes" id="UP001159364"/>
    </source>
</evidence>
<dbReference type="GO" id="GO:0008270">
    <property type="term" value="F:zinc ion binding"/>
    <property type="evidence" value="ECO:0007669"/>
    <property type="project" value="UniProtKB-KW"/>
</dbReference>
<dbReference type="InterPro" id="IPR000679">
    <property type="entry name" value="Znf_GATA"/>
</dbReference>
<dbReference type="Proteomes" id="UP001159364">
    <property type="component" value="Linkage Group LG05"/>
</dbReference>
<evidence type="ECO:0000256" key="7">
    <source>
        <dbReference type="ARBA" id="ARBA00023159"/>
    </source>
</evidence>
<evidence type="ECO:0000259" key="12">
    <source>
        <dbReference type="PROSITE" id="PS50114"/>
    </source>
</evidence>
<dbReference type="PANTHER" id="PTHR45658">
    <property type="entry name" value="GATA TRANSCRIPTION FACTOR"/>
    <property type="match status" value="1"/>
</dbReference>
<dbReference type="Pfam" id="PF00320">
    <property type="entry name" value="GATA"/>
    <property type="match status" value="1"/>
</dbReference>
<feature type="compositionally biased region" description="Low complexity" evidence="11">
    <location>
        <begin position="111"/>
        <end position="128"/>
    </location>
</feature>
<evidence type="ECO:0000256" key="6">
    <source>
        <dbReference type="ARBA" id="ARBA00023125"/>
    </source>
</evidence>
<dbReference type="PANTHER" id="PTHR45658:SF42">
    <property type="entry name" value="GATA TRANSCRIPTION FACTOR 1"/>
    <property type="match status" value="1"/>
</dbReference>
<reference evidence="13 14" key="1">
    <citation type="submission" date="2021-09" db="EMBL/GenBank/DDBJ databases">
        <title>Genomic insights and catalytic innovation underlie evolution of tropane alkaloids biosynthesis.</title>
        <authorList>
            <person name="Wang Y.-J."/>
            <person name="Tian T."/>
            <person name="Huang J.-P."/>
            <person name="Huang S.-X."/>
        </authorList>
    </citation>
    <scope>NUCLEOTIDE SEQUENCE [LARGE SCALE GENOMIC DNA]</scope>
    <source>
        <strain evidence="13">KIB-2018</strain>
        <tissue evidence="13">Leaf</tissue>
    </source>
</reference>
<dbReference type="EMBL" id="JAIWQS010000005">
    <property type="protein sequence ID" value="KAJ8763948.1"/>
    <property type="molecule type" value="Genomic_DNA"/>
</dbReference>
<organism evidence="13 14">
    <name type="scientific">Erythroxylum novogranatense</name>
    <dbReference type="NCBI Taxonomy" id="1862640"/>
    <lineage>
        <taxon>Eukaryota</taxon>
        <taxon>Viridiplantae</taxon>
        <taxon>Streptophyta</taxon>
        <taxon>Embryophyta</taxon>
        <taxon>Tracheophyta</taxon>
        <taxon>Spermatophyta</taxon>
        <taxon>Magnoliopsida</taxon>
        <taxon>eudicotyledons</taxon>
        <taxon>Gunneridae</taxon>
        <taxon>Pentapetalae</taxon>
        <taxon>rosids</taxon>
        <taxon>fabids</taxon>
        <taxon>Malpighiales</taxon>
        <taxon>Erythroxylaceae</taxon>
        <taxon>Erythroxylum</taxon>
    </lineage>
</organism>
<dbReference type="GO" id="GO:0006355">
    <property type="term" value="P:regulation of DNA-templated transcription"/>
    <property type="evidence" value="ECO:0007669"/>
    <property type="project" value="InterPro"/>
</dbReference>
<dbReference type="FunFam" id="3.30.50.10:FF:000018">
    <property type="entry name" value="GATA transcription factor"/>
    <property type="match status" value="1"/>
</dbReference>
<dbReference type="Gene3D" id="3.30.50.10">
    <property type="entry name" value="Erythroid Transcription Factor GATA-1, subunit A"/>
    <property type="match status" value="1"/>
</dbReference>
<dbReference type="InterPro" id="IPR051140">
    <property type="entry name" value="GATA_TF"/>
</dbReference>
<evidence type="ECO:0000256" key="2">
    <source>
        <dbReference type="ARBA" id="ARBA00022723"/>
    </source>
</evidence>
<keyword evidence="8" id="KW-0804">Transcription</keyword>
<dbReference type="GO" id="GO:0043565">
    <property type="term" value="F:sequence-specific DNA binding"/>
    <property type="evidence" value="ECO:0007669"/>
    <property type="project" value="InterPro"/>
</dbReference>
<keyword evidence="6" id="KW-0238">DNA-binding</keyword>
<dbReference type="PROSITE" id="PS50114">
    <property type="entry name" value="GATA_ZN_FINGER_2"/>
    <property type="match status" value="1"/>
</dbReference>
<protein>
    <recommendedName>
        <fullName evidence="12">GATA-type domain-containing protein</fullName>
    </recommendedName>
</protein>
<dbReference type="CDD" id="cd00202">
    <property type="entry name" value="ZnF_GATA"/>
    <property type="match status" value="1"/>
</dbReference>